<evidence type="ECO:0000256" key="2">
    <source>
        <dbReference type="SAM" id="MobiDB-lite"/>
    </source>
</evidence>
<dbReference type="AlphaFoldDB" id="A0A2W5TTY1"/>
<evidence type="ECO:0000259" key="3">
    <source>
        <dbReference type="Pfam" id="PF01336"/>
    </source>
</evidence>
<evidence type="ECO:0000313" key="5">
    <source>
        <dbReference type="Proteomes" id="UP000249061"/>
    </source>
</evidence>
<feature type="domain" description="OB" evidence="3">
    <location>
        <begin position="41"/>
        <end position="105"/>
    </location>
</feature>
<evidence type="ECO:0000256" key="1">
    <source>
        <dbReference type="ARBA" id="ARBA00022801"/>
    </source>
</evidence>
<feature type="compositionally biased region" description="Basic and acidic residues" evidence="2">
    <location>
        <begin position="125"/>
        <end position="139"/>
    </location>
</feature>
<accession>A0A2W5TTY1</accession>
<dbReference type="EMBL" id="QFQP01000003">
    <property type="protein sequence ID" value="PZR16743.1"/>
    <property type="molecule type" value="Genomic_DNA"/>
</dbReference>
<evidence type="ECO:0000313" key="4">
    <source>
        <dbReference type="EMBL" id="PZR16743.1"/>
    </source>
</evidence>
<dbReference type="InterPro" id="IPR004365">
    <property type="entry name" value="NA-bd_OB_tRNA"/>
</dbReference>
<dbReference type="Proteomes" id="UP000249061">
    <property type="component" value="Unassembled WGS sequence"/>
</dbReference>
<protein>
    <recommendedName>
        <fullName evidence="3">OB domain-containing protein</fullName>
    </recommendedName>
</protein>
<keyword evidence="1" id="KW-0378">Hydrolase</keyword>
<comment type="caution">
    <text evidence="4">The sequence shown here is derived from an EMBL/GenBank/DDBJ whole genome shotgun (WGS) entry which is preliminary data.</text>
</comment>
<gene>
    <name evidence="4" type="ORF">DI536_06210</name>
</gene>
<dbReference type="GO" id="GO:0031125">
    <property type="term" value="P:rRNA 3'-end processing"/>
    <property type="evidence" value="ECO:0007669"/>
    <property type="project" value="TreeGrafter"/>
</dbReference>
<dbReference type="Pfam" id="PF01336">
    <property type="entry name" value="tRNA_anti-codon"/>
    <property type="match status" value="1"/>
</dbReference>
<dbReference type="GO" id="GO:0016787">
    <property type="term" value="F:hydrolase activity"/>
    <property type="evidence" value="ECO:0007669"/>
    <property type="project" value="UniProtKB-KW"/>
</dbReference>
<dbReference type="PANTHER" id="PTHR37294">
    <property type="entry name" value="3'-5' EXORIBONUCLEASE YHAM"/>
    <property type="match status" value="1"/>
</dbReference>
<reference evidence="4 5" key="1">
    <citation type="submission" date="2017-08" db="EMBL/GenBank/DDBJ databases">
        <title>Infants hospitalized years apart are colonized by the same room-sourced microbial strains.</title>
        <authorList>
            <person name="Brooks B."/>
            <person name="Olm M.R."/>
            <person name="Firek B.A."/>
            <person name="Baker R."/>
            <person name="Thomas B.C."/>
            <person name="Morowitz M.J."/>
            <person name="Banfield J.F."/>
        </authorList>
    </citation>
    <scope>NUCLEOTIDE SEQUENCE [LARGE SCALE GENOMIC DNA]</scope>
    <source>
        <strain evidence="4">S2_003_000_R2_14</strain>
    </source>
</reference>
<dbReference type="InterPro" id="IPR050798">
    <property type="entry name" value="YhaM_exoribonuc/phosphodiest"/>
</dbReference>
<dbReference type="PANTHER" id="PTHR37294:SF1">
    <property type="entry name" value="3'-5' EXORIBONUCLEASE YHAM"/>
    <property type="match status" value="1"/>
</dbReference>
<dbReference type="GO" id="GO:0003676">
    <property type="term" value="F:nucleic acid binding"/>
    <property type="evidence" value="ECO:0007669"/>
    <property type="project" value="InterPro"/>
</dbReference>
<name>A0A2W5TTY1_9BACT</name>
<feature type="region of interest" description="Disordered" evidence="2">
    <location>
        <begin position="176"/>
        <end position="244"/>
    </location>
</feature>
<dbReference type="CDD" id="cd04492">
    <property type="entry name" value="YhaM_OBF_like"/>
    <property type="match status" value="1"/>
</dbReference>
<feature type="compositionally biased region" description="Basic and acidic residues" evidence="2">
    <location>
        <begin position="185"/>
        <end position="216"/>
    </location>
</feature>
<feature type="region of interest" description="Disordered" evidence="2">
    <location>
        <begin position="116"/>
        <end position="139"/>
    </location>
</feature>
<organism evidence="4 5">
    <name type="scientific">Archangium gephyra</name>
    <dbReference type="NCBI Taxonomy" id="48"/>
    <lineage>
        <taxon>Bacteria</taxon>
        <taxon>Pseudomonadati</taxon>
        <taxon>Myxococcota</taxon>
        <taxon>Myxococcia</taxon>
        <taxon>Myxococcales</taxon>
        <taxon>Cystobacterineae</taxon>
        <taxon>Archangiaceae</taxon>
        <taxon>Archangium</taxon>
    </lineage>
</organism>
<sequence length="244" mass="26904">MSQTENTESNSSDERIRKIYAKDLKVGETVHTVFRAAVKEKHTSRGGKSYLALQLVDRTGAVDGRVFDNVDAADQAFSTDDFLLVKGKVGQFKGVTQIVVERLERLDPGPIDANEFAYTAPAPAPREDKPAAKERDEHTAAKVRLSKRLERLLENPQLVQALDNFVGHLEKALNAQHGHAPAVAKPERAERPDRPKRERGPKVEHKARPEEPKRDPSLPSGLAFKPFNALVGGDDTKPPEPSNG</sequence>
<proteinExistence type="predicted"/>